<dbReference type="AlphaFoldDB" id="A0A3M7L5R2"/>
<evidence type="ECO:0000313" key="2">
    <source>
        <dbReference type="Proteomes" id="UP000267524"/>
    </source>
</evidence>
<dbReference type="Proteomes" id="UP000267524">
    <property type="component" value="Unassembled WGS sequence"/>
</dbReference>
<dbReference type="EMBL" id="QWIV01000015">
    <property type="protein sequence ID" value="RMZ58051.1"/>
    <property type="molecule type" value="Genomic_DNA"/>
</dbReference>
<evidence type="ECO:0000313" key="1">
    <source>
        <dbReference type="EMBL" id="RMZ58051.1"/>
    </source>
</evidence>
<keyword evidence="2" id="KW-1185">Reference proteome</keyword>
<sequence>MRTNIFNMVFMLLVTNSCSSQSKTYGSNLEIIFPATVDMNMLKNGQDAVIINNSDQTYIIDPYSFNVDVKVIENNNEIRPYRQKLYGSYPRDIDDCKETVFIVKPKEKITVKMFLFPLNHYNFSSDKKYVLRSIASFNKNSLIGCNEYIDQLEKKGYKIPDVKLNITSKLLLK</sequence>
<accession>A0A3M7L5R2</accession>
<gene>
    <name evidence="1" type="ORF">D1632_17320</name>
</gene>
<protein>
    <submittedName>
        <fullName evidence="1">Uncharacterized protein</fullName>
    </submittedName>
</protein>
<proteinExistence type="predicted"/>
<dbReference type="RefSeq" id="WP_122548495.1">
    <property type="nucleotide sequence ID" value="NZ_QWIV01000015.1"/>
</dbReference>
<name>A0A3M7L5R2_9FLAO</name>
<comment type="caution">
    <text evidence="1">The sequence shown here is derived from an EMBL/GenBank/DDBJ whole genome shotgun (WGS) entry which is preliminary data.</text>
</comment>
<organism evidence="1 2">
    <name type="scientific">Chryseobacterium nematophagum</name>
    <dbReference type="NCBI Taxonomy" id="2305228"/>
    <lineage>
        <taxon>Bacteria</taxon>
        <taxon>Pseudomonadati</taxon>
        <taxon>Bacteroidota</taxon>
        <taxon>Flavobacteriia</taxon>
        <taxon>Flavobacteriales</taxon>
        <taxon>Weeksellaceae</taxon>
        <taxon>Chryseobacterium group</taxon>
        <taxon>Chryseobacterium</taxon>
    </lineage>
</organism>
<reference evidence="1 2" key="1">
    <citation type="submission" date="2018-08" db="EMBL/GenBank/DDBJ databases">
        <title>Chryseobacterium nematophagum: a novel matrix digesting pathogen of nematodes.</title>
        <authorList>
            <person name="Page A."/>
            <person name="Roberts M."/>
            <person name="Felix M.-A."/>
            <person name="Weir W."/>
        </authorList>
    </citation>
    <scope>NUCLEOTIDE SEQUENCE [LARGE SCALE GENOMIC DNA]</scope>
    <source>
        <strain evidence="1 2">JUb275</strain>
    </source>
</reference>